<dbReference type="AlphaFoldDB" id="W4FZK9"/>
<name>W4FZK9_APHAT</name>
<proteinExistence type="predicted"/>
<dbReference type="EMBL" id="KI913156">
    <property type="protein sequence ID" value="ETV72083.1"/>
    <property type="molecule type" value="Genomic_DNA"/>
</dbReference>
<organism evidence="1">
    <name type="scientific">Aphanomyces astaci</name>
    <name type="common">Crayfish plague agent</name>
    <dbReference type="NCBI Taxonomy" id="112090"/>
    <lineage>
        <taxon>Eukaryota</taxon>
        <taxon>Sar</taxon>
        <taxon>Stramenopiles</taxon>
        <taxon>Oomycota</taxon>
        <taxon>Saprolegniomycetes</taxon>
        <taxon>Saprolegniales</taxon>
        <taxon>Verrucalvaceae</taxon>
        <taxon>Aphanomyces</taxon>
    </lineage>
</organism>
<protein>
    <submittedName>
        <fullName evidence="1">Uncharacterized protein</fullName>
    </submittedName>
</protein>
<dbReference type="VEuPathDB" id="FungiDB:H257_12868"/>
<reference evidence="1" key="1">
    <citation type="submission" date="2013-12" db="EMBL/GenBank/DDBJ databases">
        <title>The Genome Sequence of Aphanomyces astaci APO3.</title>
        <authorList>
            <consortium name="The Broad Institute Genomics Platform"/>
            <person name="Russ C."/>
            <person name="Tyler B."/>
            <person name="van West P."/>
            <person name="Dieguez-Uribeondo J."/>
            <person name="Young S.K."/>
            <person name="Zeng Q."/>
            <person name="Gargeya S."/>
            <person name="Fitzgerald M."/>
            <person name="Abouelleil A."/>
            <person name="Alvarado L."/>
            <person name="Chapman S.B."/>
            <person name="Gainer-Dewar J."/>
            <person name="Goldberg J."/>
            <person name="Griggs A."/>
            <person name="Gujja S."/>
            <person name="Hansen M."/>
            <person name="Howarth C."/>
            <person name="Imamovic A."/>
            <person name="Ireland A."/>
            <person name="Larimer J."/>
            <person name="McCowan C."/>
            <person name="Murphy C."/>
            <person name="Pearson M."/>
            <person name="Poon T.W."/>
            <person name="Priest M."/>
            <person name="Roberts A."/>
            <person name="Saif S."/>
            <person name="Shea T."/>
            <person name="Sykes S."/>
            <person name="Wortman J."/>
            <person name="Nusbaum C."/>
            <person name="Birren B."/>
        </authorList>
    </citation>
    <scope>NUCLEOTIDE SEQUENCE [LARGE SCALE GENOMIC DNA]</scope>
    <source>
        <strain evidence="1">APO3</strain>
    </source>
</reference>
<dbReference type="OrthoDB" id="76233at2759"/>
<gene>
    <name evidence="1" type="ORF">H257_12868</name>
</gene>
<accession>W4FZK9</accession>
<dbReference type="GeneID" id="20814864"/>
<dbReference type="RefSeq" id="XP_009838526.1">
    <property type="nucleotide sequence ID" value="XM_009840224.1"/>
</dbReference>
<sequence length="423" mass="47027">MEKGGGAVDAKQWELMTLYMETLHKKGDLTDLTACATSINDALERVLGQTPNWANMYYVTIMRCMYRQMILRMTLNAPLQSDGDIVVRFCRLVLREGSCPPSLRSQAMSLLYDACASCASRVMHVLGVDSFQRNESTAEFSCACRGLDELLSCMAGSGKSFEFIYTSLDNGTTSVRLADVVNDLLSSGLSKSRTMGSSLLFRIILDSTQAQASKVLGVLFDCADVEVDARVHAHVLGLVWEVLDLRRDLLDDNSWSAVSTSLRHPSPLVTSMAAYSAMRLLLCDAKHDSKIAGSMLGDLVTIYVHHSLSLTQPVLQLMFQFFHDHYGATHSQSLIVSHYVAYTNGASLPTLVAEHDLENLRLDRHESALKRENQLLMHMLRSSEAHAIVVRNFQKMMQRMFAMSYSLSRVRGILGADHNVQAQ</sequence>
<evidence type="ECO:0000313" key="1">
    <source>
        <dbReference type="EMBL" id="ETV72083.1"/>
    </source>
</evidence>